<feature type="region of interest" description="Disordered" evidence="1">
    <location>
        <begin position="1"/>
        <end position="29"/>
    </location>
</feature>
<feature type="compositionally biased region" description="Basic and acidic residues" evidence="1">
    <location>
        <begin position="56"/>
        <end position="70"/>
    </location>
</feature>
<comment type="caution">
    <text evidence="2">The sequence shown here is derived from an EMBL/GenBank/DDBJ whole genome shotgun (WGS) entry which is preliminary data.</text>
</comment>
<protein>
    <submittedName>
        <fullName evidence="2">Uncharacterized protein</fullName>
    </submittedName>
</protein>
<dbReference type="AlphaFoldDB" id="A0A315USV3"/>
<feature type="region of interest" description="Disordered" evidence="1">
    <location>
        <begin position="49"/>
        <end position="87"/>
    </location>
</feature>
<gene>
    <name evidence="2" type="ORF">CCH79_00011085</name>
</gene>
<feature type="compositionally biased region" description="Polar residues" evidence="1">
    <location>
        <begin position="1"/>
        <end position="20"/>
    </location>
</feature>
<evidence type="ECO:0000256" key="1">
    <source>
        <dbReference type="SAM" id="MobiDB-lite"/>
    </source>
</evidence>
<proteinExistence type="predicted"/>
<feature type="non-terminal residue" evidence="2">
    <location>
        <position position="1"/>
    </location>
</feature>
<accession>A0A315USV3</accession>
<dbReference type="EMBL" id="NHOQ01002838">
    <property type="protein sequence ID" value="PWA14484.1"/>
    <property type="molecule type" value="Genomic_DNA"/>
</dbReference>
<evidence type="ECO:0000313" key="3">
    <source>
        <dbReference type="Proteomes" id="UP000250572"/>
    </source>
</evidence>
<reference evidence="2 3" key="1">
    <citation type="journal article" date="2018" name="G3 (Bethesda)">
        <title>A High-Quality Reference Genome for the Invasive Mosquitofish Gambusia affinis Using a Chicago Library.</title>
        <authorList>
            <person name="Hoffberg S.L."/>
            <person name="Troendle N.J."/>
            <person name="Glenn T.C."/>
            <person name="Mahmud O."/>
            <person name="Louha S."/>
            <person name="Chalopin D."/>
            <person name="Bennetzen J.L."/>
            <person name="Mauricio R."/>
        </authorList>
    </citation>
    <scope>NUCLEOTIDE SEQUENCE [LARGE SCALE GENOMIC DNA]</scope>
    <source>
        <strain evidence="2">NE01/NJP1002.9</strain>
        <tissue evidence="2">Muscle</tissue>
    </source>
</reference>
<dbReference type="Proteomes" id="UP000250572">
    <property type="component" value="Unassembled WGS sequence"/>
</dbReference>
<name>A0A315USV3_GAMAF</name>
<evidence type="ECO:0000313" key="2">
    <source>
        <dbReference type="EMBL" id="PWA14484.1"/>
    </source>
</evidence>
<sequence>KLEETLLQSDGSSGDRSLTLQGDVEESGATPIPISSRICQIIARNLAEQPAGESVEVSKLEESGALREHSSPSQMDDDQPLVKQTSLTERSSLDGCVVRNSEVTLIE</sequence>
<keyword evidence="3" id="KW-1185">Reference proteome</keyword>
<organism evidence="2 3">
    <name type="scientific">Gambusia affinis</name>
    <name type="common">Western mosquitofish</name>
    <name type="synonym">Heterandria affinis</name>
    <dbReference type="NCBI Taxonomy" id="33528"/>
    <lineage>
        <taxon>Eukaryota</taxon>
        <taxon>Metazoa</taxon>
        <taxon>Chordata</taxon>
        <taxon>Craniata</taxon>
        <taxon>Vertebrata</taxon>
        <taxon>Euteleostomi</taxon>
        <taxon>Actinopterygii</taxon>
        <taxon>Neopterygii</taxon>
        <taxon>Teleostei</taxon>
        <taxon>Neoteleostei</taxon>
        <taxon>Acanthomorphata</taxon>
        <taxon>Ovalentaria</taxon>
        <taxon>Atherinomorphae</taxon>
        <taxon>Cyprinodontiformes</taxon>
        <taxon>Poeciliidae</taxon>
        <taxon>Poeciliinae</taxon>
        <taxon>Gambusia</taxon>
    </lineage>
</organism>